<dbReference type="Pfam" id="PF07591">
    <property type="entry name" value="PT-HINT"/>
    <property type="match status" value="1"/>
</dbReference>
<dbReference type="InterPro" id="IPR030934">
    <property type="entry name" value="Intein_C"/>
</dbReference>
<feature type="region of interest" description="Disordered" evidence="1">
    <location>
        <begin position="2765"/>
        <end position="2785"/>
    </location>
</feature>
<feature type="region of interest" description="Disordered" evidence="1">
    <location>
        <begin position="2335"/>
        <end position="2358"/>
    </location>
</feature>
<evidence type="ECO:0000313" key="5">
    <source>
        <dbReference type="Proteomes" id="UP000680865"/>
    </source>
</evidence>
<dbReference type="CDD" id="cd00081">
    <property type="entry name" value="Hint"/>
    <property type="match status" value="1"/>
</dbReference>
<dbReference type="InterPro" id="IPR033803">
    <property type="entry name" value="CBD-like_Golvesin-Xly"/>
</dbReference>
<organism evidence="4 5">
    <name type="scientific">Winogradskya consettensis</name>
    <dbReference type="NCBI Taxonomy" id="113560"/>
    <lineage>
        <taxon>Bacteria</taxon>
        <taxon>Bacillati</taxon>
        <taxon>Actinomycetota</taxon>
        <taxon>Actinomycetes</taxon>
        <taxon>Micromonosporales</taxon>
        <taxon>Micromonosporaceae</taxon>
        <taxon>Winogradskya</taxon>
    </lineage>
</organism>
<feature type="chain" id="PRO_5038138952" description="Fibronectin type-III domain-containing protein" evidence="2">
    <location>
        <begin position="36"/>
        <end position="2873"/>
    </location>
</feature>
<evidence type="ECO:0000313" key="4">
    <source>
        <dbReference type="EMBL" id="GIM68136.1"/>
    </source>
</evidence>
<name>A0A919S953_9ACTN</name>
<feature type="signal peptide" evidence="2">
    <location>
        <begin position="1"/>
        <end position="35"/>
    </location>
</feature>
<dbReference type="NCBIfam" id="TIGR03696">
    <property type="entry name" value="Rhs_assc_core"/>
    <property type="match status" value="1"/>
</dbReference>
<dbReference type="InterPro" id="IPR031325">
    <property type="entry name" value="RHS_repeat"/>
</dbReference>
<dbReference type="PROSITE" id="PS50853">
    <property type="entry name" value="FN3"/>
    <property type="match status" value="1"/>
</dbReference>
<dbReference type="InterPro" id="IPR006530">
    <property type="entry name" value="YD"/>
</dbReference>
<reference evidence="4" key="1">
    <citation type="submission" date="2021-03" db="EMBL/GenBank/DDBJ databases">
        <title>Whole genome shotgun sequence of Actinoplanes consettensis NBRC 14913.</title>
        <authorList>
            <person name="Komaki H."/>
            <person name="Tamura T."/>
        </authorList>
    </citation>
    <scope>NUCLEOTIDE SEQUENCE</scope>
    <source>
        <strain evidence="4">NBRC 14913</strain>
    </source>
</reference>
<dbReference type="Proteomes" id="UP000680865">
    <property type="component" value="Unassembled WGS sequence"/>
</dbReference>
<comment type="caution">
    <text evidence="4">The sequence shown here is derived from an EMBL/GenBank/DDBJ whole genome shotgun (WGS) entry which is preliminary data.</text>
</comment>
<dbReference type="InterPro" id="IPR022385">
    <property type="entry name" value="Rhs_assc_core"/>
</dbReference>
<dbReference type="InterPro" id="IPR003587">
    <property type="entry name" value="Hint_dom_N"/>
</dbReference>
<keyword evidence="2" id="KW-0732">Signal</keyword>
<evidence type="ECO:0000259" key="3">
    <source>
        <dbReference type="PROSITE" id="PS50853"/>
    </source>
</evidence>
<evidence type="ECO:0000256" key="1">
    <source>
        <dbReference type="SAM" id="MobiDB-lite"/>
    </source>
</evidence>
<dbReference type="SUPFAM" id="SSF51294">
    <property type="entry name" value="Hedgehog/intein (Hint) domain"/>
    <property type="match status" value="1"/>
</dbReference>
<accession>A0A919S953</accession>
<feature type="region of interest" description="Disordered" evidence="1">
    <location>
        <begin position="1785"/>
        <end position="1807"/>
    </location>
</feature>
<dbReference type="Pfam" id="PF25275">
    <property type="entry name" value="Golvesin_C"/>
    <property type="match status" value="1"/>
</dbReference>
<sequence>MRQIRPSHGGAVLRSRLITAAAAVVLVISGSPAQAQPAREPSPQPPAGTVLRPPAVQGRELAASQPPPAGVLPAADRPVPAKAIPAARRAKELTGRRTATTKTYQLADGRLQTETSREPVHYRDGKGHWQDIDTRPAATTAAGYRYAATKNTFGSSFGDRTDRLLKYTLPGGHGLTMGLDGAARAAKPTADGDTVTYAGVAGTADLEYELTRTATKEKIVLKAPPAGAASWTFTLDLDKVRAVPQADGSVAFYATDGVGPALFTMPKPYMYDSKPDPQSPTGTALSQAVTQRVTQAGGRTLVTITADPAWLSSPERTYPVVVDPTIKLQPTIGKAQDVMLASDTPTTNYDNVWRLSAGVNTAGTFRSLTKFDLSQIPAGVQLDSAQLQMYYDQTFGGADDFEPVFEARKVTAAWAENTATWNTTAASFGEVGDNTERVDDVNTAKIVKVGPWSGAASGDKSQAINGTYLINSDTKTGDSVTWVPRLTESGQYEVQVHYVPGSKRATNAPYTVSYDGGTAVRPVNQTGGSGNGTWLSIGTYPFKAGTTHKVTLGDVAGKEVVADAVRFVKRAEATKVLRQTNVWHSFSVRSIVQKWLDGEANNGFMVKAKDETKVWGGPRYESGDFSYGGEDDHGPKLILTWGRPGVSINPVTTVRATGADLSWTTYADPSTSPDDDLLEYEVHASKEQNFWPSAATLVAPVRAGRTTYNDTHAAPGDQLFYTVAVRTRDGALLPSPTEMVKLPAAGQVVKFFGGADDNTLTSAKPTNNWDTLDSGGELQIGNKGTTYGTSRAVVKFPSITGLPPRAKVLDAEVGLWGWYAEGANAGATPYELRGLTRDFNETTSTWNSAQSGTAWTTAGGDFETTVQSTAASISGDPGWTQWDAGPLVQRWVDTPSTNKGVVIKVANEAGNEQRSLFLSAEAQEPALRPRLRVVYTAPDSTSTYYAPTTPGRMIPADQYLVPVTLTNTTGAVWSPADWVVSYRWQRQDGTDVTTAGNRIETPLPSAQAPGGVVTVTATVRAPDSGDDGDRREPYVLKWELRNKTTGQWLSQTTTIEPLDQSVAVEDPTSDQLGLEKFYHYAGGGAGAGATVMVNQFSGNAVVGYNPISNPSQGVSTFVRLTYNSQDTSTSYAGLGWSLSTSSVVRLGSPLEFRGGTTTWPQQVAMTDGDGTTHLFNLDKHDSTNTADWRYVQPSGVHMYLQRTNSGDTTQAWTMTRPDRSQFVFDEQGFQTAVRERNGNKLTFTYERRTVNNRTTSVLRYLTDPANRRTLTLDYYAAGDSYEAYVDGTKQSLTDLQNPAIIDQVKAITDISGRRVSFVYSDAGLLREVADAADPYKIKTFAFAYDESEGSTNARLTKVTDPRASSGTKVAYNEPGDAFQQGKVNTVTDRLNKPMFFEYADPDGTASGAVTSTVTDAKGRITENAMDGYGRVTRITDAKQRTTLLGWDADNNVTRLDEPGGAVTTWRFDQTTGYPLEMRDPEANKNNTPSTRMGYQFGLAGHTADLTEKVSAEGRRWLFAHDAVGNLTSVTDPKGTATTTAGDYATSYTYDSAGRMLTTTDANDNVTGFTDYDVVGYPKTITDALTNATKYTYSSTGDVLTVTDANTKTSTYTYDGFRRPLTTKVPKDATAGRYITTPAPSYDANDNVLQTTSPTGAKTTATYDALDRQSTVATPKDTTTSDAPTTRYEYDQVGNLSRVTEPKGTLTPADTQDYVTSYVYNELNQVTDVVDALNGRVSATYDLAGNVVAQYDQRKNATADTTDYTTKFTYDLSHRLKTTIDAKGFTTGQEYDKDGNPTESYDQDGNRTYTKYDERNAVVEKRVPYSAGVYRTTRYGYDEVGNQNRAESPRGVDTTGDTEDFTTVTLYDKLNRASEVQQPYDKADTKFKTPAVTKYTYNKVGQLERVSAPPSENETVRNDTVQTYFDNGWVKTSQDAAWNITTTYDYDDNGSQTSRAISATGATTRQMTWTYFPDGKRKSTNDNGAGSGTPAKDFAFSYDVNGNLTQMLDNTSGAAIGTYAVGYDGVNRVAGLEEKNGSTVKNTTTFEYEPNDLLKRRTHDLQVSTYTYEPQRDLVAQIKNAETLDDPKPKYTKYAYTRRGEVDTETKGNNNVVTSDYFLNGASRSTVEKKSDGTVVNQHTYEYAANGQKSKDVQHKQNADNKTAYLDTTSTYAYDPQDRVRTVTKTGSGASTESYVHDANSNVVSQTVGGTTTAYTYKKNRLESAAVGSATASYAYDPYGRLKTITSAGTTLESYTYDGFDHVVKNVKNPGDKTTDYKYDPLDRMSTRTYGGKTTTYAYLGLTKDVSAELEGTKVVKSYQRGPGGGLLSQIKTNADDTKEDSYTGYDGQSDIEQITDDKGDGRATYGYTAYGKNDTAQFTGADKPDASNPENPDKVPYNSYRFQSKRYDQASGDYDMGFRDYDPGINQFLSRDNYNGALADLGLAADPYTGNRYAFAGGNPISNVELDGHNFLTDAADAIGDGIKNVVSDAKKPAKEFGSAFVDHVKGSVKEGLNTYAELDDCSSGDSDSACKSLENKAKQAGELFDKMEDCGYGGSKGACGQVENAAGCGKGTSGATCAGNLTALGVEAFVGNKLGKGLTSRTGANCLSNSFAAGTLVLMADGSTKPIEDIDVGDKVLAGAPEENDTETEPVTRTITGTGDRDLVTLTIDTDHGRARVTATAAHPFWNADRSDWIDAAELRSGDHVTTSDGKQLTIRTTRHWTRHTTVHNLTVQDIHTYYVLAGDTPLLVHNCGRGAPDLAKRTDMANSGMRKPSAKAETTKSGQEYQKHQLDANIGPRGDRFLPTVKGPKNLETAGQKLLDDITFHPQGLEDVPSGGQHAGTGTRIIRPDGVGAVFDSGGQFSYFGKFRYEP</sequence>
<dbReference type="NCBIfam" id="TIGR01643">
    <property type="entry name" value="YD_repeat_2x"/>
    <property type="match status" value="3"/>
</dbReference>
<dbReference type="Gene3D" id="2.170.16.10">
    <property type="entry name" value="Hedgehog/Intein (Hint) domain"/>
    <property type="match status" value="1"/>
</dbReference>
<dbReference type="SMART" id="SM00306">
    <property type="entry name" value="HintN"/>
    <property type="match status" value="1"/>
</dbReference>
<dbReference type="NCBIfam" id="NF033679">
    <property type="entry name" value="DNRLRE_dom"/>
    <property type="match status" value="2"/>
</dbReference>
<protein>
    <recommendedName>
        <fullName evidence="3">Fibronectin type-III domain-containing protein</fullName>
    </recommendedName>
</protein>
<keyword evidence="5" id="KW-1185">Reference proteome</keyword>
<dbReference type="InterPro" id="IPR036844">
    <property type="entry name" value="Hint_dom_sf"/>
</dbReference>
<dbReference type="Gene3D" id="2.180.10.10">
    <property type="entry name" value="RHS repeat-associated core"/>
    <property type="match status" value="4"/>
</dbReference>
<proteinExistence type="predicted"/>
<gene>
    <name evidence="4" type="ORF">Aco04nite_09410</name>
</gene>
<dbReference type="InterPro" id="IPR050708">
    <property type="entry name" value="T6SS_VgrG/RHS"/>
</dbReference>
<dbReference type="PANTHER" id="PTHR32305">
    <property type="match status" value="1"/>
</dbReference>
<evidence type="ECO:0000256" key="2">
    <source>
        <dbReference type="SAM" id="SignalP"/>
    </source>
</evidence>
<dbReference type="PANTHER" id="PTHR32305:SF17">
    <property type="entry name" value="TRNA NUCLEASE WAPA"/>
    <property type="match status" value="1"/>
</dbReference>
<dbReference type="EMBL" id="BOQP01000004">
    <property type="protein sequence ID" value="GIM68136.1"/>
    <property type="molecule type" value="Genomic_DNA"/>
</dbReference>
<feature type="domain" description="Fibronectin type-III" evidence="3">
    <location>
        <begin position="644"/>
        <end position="745"/>
    </location>
</feature>
<dbReference type="PROSITE" id="PS50818">
    <property type="entry name" value="INTEIN_C_TER"/>
    <property type="match status" value="1"/>
</dbReference>
<feature type="region of interest" description="Disordered" evidence="1">
    <location>
        <begin position="32"/>
        <end position="52"/>
    </location>
</feature>
<dbReference type="Pfam" id="PF05593">
    <property type="entry name" value="RHS_repeat"/>
    <property type="match status" value="3"/>
</dbReference>
<feature type="region of interest" description="Disordered" evidence="1">
    <location>
        <begin position="2374"/>
        <end position="2398"/>
    </location>
</feature>
<dbReference type="InterPro" id="IPR003961">
    <property type="entry name" value="FN3_dom"/>
</dbReference>